<evidence type="ECO:0000313" key="1">
    <source>
        <dbReference type="EMBL" id="KAG7307061.1"/>
    </source>
</evidence>
<keyword evidence="2" id="KW-1185">Reference proteome</keyword>
<dbReference type="EMBL" id="JAHIBW010000010">
    <property type="protein sequence ID" value="KAG7307061.1"/>
    <property type="molecule type" value="Genomic_DNA"/>
</dbReference>
<dbReference type="Pfam" id="PF05380">
    <property type="entry name" value="Peptidase_A17"/>
    <property type="match status" value="1"/>
</dbReference>
<dbReference type="PANTHER" id="PTHR47331">
    <property type="entry name" value="PHD-TYPE DOMAIN-CONTAINING PROTEIN"/>
    <property type="match status" value="1"/>
</dbReference>
<evidence type="ECO:0000313" key="2">
    <source>
        <dbReference type="Proteomes" id="UP000823941"/>
    </source>
</evidence>
<protein>
    <submittedName>
        <fullName evidence="1">Uncharacterized protein</fullName>
    </submittedName>
</protein>
<gene>
    <name evidence="1" type="ORF">JYU34_007195</name>
</gene>
<comment type="caution">
    <text evidence="1">The sequence shown here is derived from an EMBL/GenBank/DDBJ whole genome shotgun (WGS) entry which is preliminary data.</text>
</comment>
<dbReference type="SUPFAM" id="SSF56672">
    <property type="entry name" value="DNA/RNA polymerases"/>
    <property type="match status" value="1"/>
</dbReference>
<dbReference type="InterPro" id="IPR008042">
    <property type="entry name" value="Retrotrans_Pao"/>
</dbReference>
<dbReference type="InterPro" id="IPR043502">
    <property type="entry name" value="DNA/RNA_pol_sf"/>
</dbReference>
<proteinExistence type="predicted"/>
<sequence length="638" mass="71961">MVGPTIQDSLYNILLRFRLHKYVLSGDIEKMFRQVSLRESDRPLQQILWRDNEDEPLKTLQLGTVTYGFASASFLTTRCIWQVGEECSDPSIKSIIQRDLYCDDLLTGADSEEQLRYIQRSVSSELAKGCFNLRKYRSNLTNLFSGNEELEKDNLLISNSTSTLGIGWIPPSDMLHFQIEYTPSKILTKRSILSSTFKIFDPLGLLSLCTIKPKIILQVLWTLKVDWDEPVPIEIHNSWSNFTKNLDSLSNLHRPRRVLIDNAVSIEMHCFCDASQRAYGTCIYLRSTNSNGDVNVSLLTAKSRVAPIQLMTIPRLELSAALLGAELSSSVSQVLHRNIDRHVYWTDSSVVLGWLKSNKKAKTFVANRVCAILELTDASSWRHVPTSENPADLVSRGVDPQHVGGSTIWWHGPAFLKESESSWPSSEFSEVVDLPELKANPAFVAEASSSSSDDKIITFTNYSKLVRLQRIFAHVLRFIDSVKDPKSQRKGPLQSNELENSLRTLIKMAQLESFPNELSLLKKGKPVPQANVASLNPFIDSEGVMRVGGRIGSSNYPYDKKHPILLKSDHHLTKLLFELEHEQLMHAGPQHLLASMRERYWPIGGRASCTSTTRHSSLFRVSSIQGSDFKQYHGESAL</sequence>
<organism evidence="1 2">
    <name type="scientific">Plutella xylostella</name>
    <name type="common">Diamondback moth</name>
    <name type="synonym">Plutella maculipennis</name>
    <dbReference type="NCBI Taxonomy" id="51655"/>
    <lineage>
        <taxon>Eukaryota</taxon>
        <taxon>Metazoa</taxon>
        <taxon>Ecdysozoa</taxon>
        <taxon>Arthropoda</taxon>
        <taxon>Hexapoda</taxon>
        <taxon>Insecta</taxon>
        <taxon>Pterygota</taxon>
        <taxon>Neoptera</taxon>
        <taxon>Endopterygota</taxon>
        <taxon>Lepidoptera</taxon>
        <taxon>Glossata</taxon>
        <taxon>Ditrysia</taxon>
        <taxon>Yponomeutoidea</taxon>
        <taxon>Plutellidae</taxon>
        <taxon>Plutella</taxon>
    </lineage>
</organism>
<dbReference type="PANTHER" id="PTHR47331:SF4">
    <property type="entry name" value="PEPTIDASE S1 DOMAIN-CONTAINING PROTEIN"/>
    <property type="match status" value="1"/>
</dbReference>
<accession>A0ABQ7QPU2</accession>
<name>A0ABQ7QPU2_PLUXY</name>
<dbReference type="Proteomes" id="UP000823941">
    <property type="component" value="Chromosome 10"/>
</dbReference>
<reference evidence="1 2" key="1">
    <citation type="submission" date="2021-06" db="EMBL/GenBank/DDBJ databases">
        <title>A haploid diamondback moth (Plutella xylostella L.) genome assembly resolves 31 chromosomes and identifies a diamide resistance mutation.</title>
        <authorList>
            <person name="Ward C.M."/>
            <person name="Perry K.D."/>
            <person name="Baker G."/>
            <person name="Powis K."/>
            <person name="Heckel D.G."/>
            <person name="Baxter S.W."/>
        </authorList>
    </citation>
    <scope>NUCLEOTIDE SEQUENCE [LARGE SCALE GENOMIC DNA]</scope>
    <source>
        <strain evidence="1 2">LV</strain>
        <tissue evidence="1">Single pupa</tissue>
    </source>
</reference>